<dbReference type="SUPFAM" id="SSF50475">
    <property type="entry name" value="FMN-binding split barrel"/>
    <property type="match status" value="1"/>
</dbReference>
<dbReference type="PIRSF" id="PIRSF010372">
    <property type="entry name" value="PaiB"/>
    <property type="match status" value="1"/>
</dbReference>
<dbReference type="InterPro" id="IPR007396">
    <property type="entry name" value="TR_PAI2-type"/>
</dbReference>
<dbReference type="OrthoDB" id="9794948at2"/>
<organism evidence="1 2">
    <name type="scientific">Asticcacaulis taihuensis</name>
    <dbReference type="NCBI Taxonomy" id="260084"/>
    <lineage>
        <taxon>Bacteria</taxon>
        <taxon>Pseudomonadati</taxon>
        <taxon>Pseudomonadota</taxon>
        <taxon>Alphaproteobacteria</taxon>
        <taxon>Caulobacterales</taxon>
        <taxon>Caulobacteraceae</taxon>
        <taxon>Asticcacaulis</taxon>
    </lineage>
</organism>
<name>A0A1G4S5E7_9CAUL</name>
<proteinExistence type="predicted"/>
<dbReference type="Gene3D" id="2.30.110.10">
    <property type="entry name" value="Electron Transport, Fmn-binding Protein, Chain A"/>
    <property type="match status" value="1"/>
</dbReference>
<evidence type="ECO:0000313" key="1">
    <source>
        <dbReference type="EMBL" id="SCW64384.1"/>
    </source>
</evidence>
<evidence type="ECO:0000313" key="2">
    <source>
        <dbReference type="Proteomes" id="UP000199150"/>
    </source>
</evidence>
<gene>
    <name evidence="1" type="ORF">SAMN02927928_2447</name>
</gene>
<reference evidence="2" key="1">
    <citation type="submission" date="2016-10" db="EMBL/GenBank/DDBJ databases">
        <authorList>
            <person name="Varghese N."/>
            <person name="Submissions S."/>
        </authorList>
    </citation>
    <scope>NUCLEOTIDE SEQUENCE [LARGE SCALE GENOMIC DNA]</scope>
    <source>
        <strain evidence="2">CGMCC 1.3431</strain>
    </source>
</reference>
<dbReference type="PANTHER" id="PTHR35802:SF1">
    <property type="entry name" value="PROTEASE SYNTHASE AND SPORULATION PROTEIN PAI 2"/>
    <property type="match status" value="1"/>
</dbReference>
<dbReference type="Proteomes" id="UP000199150">
    <property type="component" value="Unassembled WGS sequence"/>
</dbReference>
<protein>
    <submittedName>
        <fullName evidence="1">Negative transcriptional regulator, PaiB family</fullName>
    </submittedName>
</protein>
<dbReference type="InterPro" id="IPR012349">
    <property type="entry name" value="Split_barrel_FMN-bd"/>
</dbReference>
<dbReference type="EMBL" id="FMTS01000003">
    <property type="protein sequence ID" value="SCW64384.1"/>
    <property type="molecule type" value="Genomic_DNA"/>
</dbReference>
<sequence>MDPKPAKYAPKSDADILDIVTRHPFAWIVSAAGGFGATQLPVRPYMEDGRLTGLIGHFGRNNPQIEHLRDQPRALLLLTGPHGYISPSWLTDRTQAPTWNYASIAFDCDIRLIEDSAGIEALLRDLIDTMEADRDNAWSLDNMGERAARLAQGVVGFHARIIDVQAAFKMGQDEAAQEYGEILTALDRAGETDLAAAMRRQNPDR</sequence>
<dbReference type="AlphaFoldDB" id="A0A1G4S5E7"/>
<accession>A0A1G4S5E7</accession>
<keyword evidence="2" id="KW-1185">Reference proteome</keyword>
<dbReference type="RefSeq" id="WP_090648220.1">
    <property type="nucleotide sequence ID" value="NZ_CBCRYE010000001.1"/>
</dbReference>
<dbReference type="PANTHER" id="PTHR35802">
    <property type="entry name" value="PROTEASE SYNTHASE AND SPORULATION PROTEIN PAI 2"/>
    <property type="match status" value="1"/>
</dbReference>
<dbReference type="Pfam" id="PF04299">
    <property type="entry name" value="FMN_bind_2"/>
    <property type="match status" value="1"/>
</dbReference>